<sequence length="47" mass="5336">MSNNACSEDRRINDTCRCIKASFAPTGIFPLYMRVSQTTGYDKRSET</sequence>
<evidence type="ECO:0000313" key="1">
    <source>
        <dbReference type="EMBL" id="CCX31038.1"/>
    </source>
</evidence>
<dbReference type="Proteomes" id="UP000018144">
    <property type="component" value="Unassembled WGS sequence"/>
</dbReference>
<accession>U4LGK4</accession>
<organism evidence="1 2">
    <name type="scientific">Pyronema omphalodes (strain CBS 100304)</name>
    <name type="common">Pyronema confluens</name>
    <dbReference type="NCBI Taxonomy" id="1076935"/>
    <lineage>
        <taxon>Eukaryota</taxon>
        <taxon>Fungi</taxon>
        <taxon>Dikarya</taxon>
        <taxon>Ascomycota</taxon>
        <taxon>Pezizomycotina</taxon>
        <taxon>Pezizomycetes</taxon>
        <taxon>Pezizales</taxon>
        <taxon>Pyronemataceae</taxon>
        <taxon>Pyronema</taxon>
    </lineage>
</organism>
<dbReference type="AlphaFoldDB" id="U4LGK4"/>
<protein>
    <submittedName>
        <fullName evidence="1">Uncharacterized protein</fullName>
    </submittedName>
</protein>
<name>U4LGK4_PYROM</name>
<gene>
    <name evidence="1" type="ORF">PCON_09866</name>
</gene>
<reference evidence="1 2" key="1">
    <citation type="journal article" date="2013" name="PLoS Genet.">
        <title>The genome and development-dependent transcriptomes of Pyronema confluens: a window into fungal evolution.</title>
        <authorList>
            <person name="Traeger S."/>
            <person name="Altegoer F."/>
            <person name="Freitag M."/>
            <person name="Gabaldon T."/>
            <person name="Kempken F."/>
            <person name="Kumar A."/>
            <person name="Marcet-Houben M."/>
            <person name="Poggeler S."/>
            <person name="Stajich J.E."/>
            <person name="Nowrousian M."/>
        </authorList>
    </citation>
    <scope>NUCLEOTIDE SEQUENCE [LARGE SCALE GENOMIC DNA]</scope>
    <source>
        <strain evidence="2">CBS 100304</strain>
        <tissue evidence="1">Vegetative mycelium</tissue>
    </source>
</reference>
<proteinExistence type="predicted"/>
<dbReference type="EMBL" id="HF935531">
    <property type="protein sequence ID" value="CCX31038.1"/>
    <property type="molecule type" value="Genomic_DNA"/>
</dbReference>
<keyword evidence="2" id="KW-1185">Reference proteome</keyword>
<evidence type="ECO:0000313" key="2">
    <source>
        <dbReference type="Proteomes" id="UP000018144"/>
    </source>
</evidence>